<name>A0A9P3T635_KLUIN</name>
<accession>A0A9P3T635</accession>
<reference evidence="1" key="2">
    <citation type="submission" date="2020-10" db="EMBL/GenBank/DDBJ databases">
        <authorList>
            <consortium name="NCBI Pathogen Detection Project"/>
        </authorList>
    </citation>
    <scope>NUCLEOTIDE SEQUENCE</scope>
    <source>
        <strain evidence="1">CAVp300</strain>
    </source>
</reference>
<evidence type="ECO:0000313" key="1">
    <source>
        <dbReference type="EMBL" id="HAT3580457.1"/>
    </source>
</evidence>
<protein>
    <submittedName>
        <fullName evidence="1">Uncharacterized protein</fullName>
    </submittedName>
</protein>
<dbReference type="AlphaFoldDB" id="A0A9P3T635"/>
<dbReference type="RefSeq" id="WP_047369962.1">
    <property type="nucleotide sequence ID" value="NZ_CABMNU010000005.1"/>
</dbReference>
<reference evidence="1" key="1">
    <citation type="journal article" date="2018" name="Genome Biol.">
        <title>SKESA: strategic k-mer extension for scrupulous assemblies.</title>
        <authorList>
            <person name="Souvorov A."/>
            <person name="Agarwala R."/>
            <person name="Lipman D.J."/>
        </authorList>
    </citation>
    <scope>NUCLEOTIDE SEQUENCE</scope>
    <source>
        <strain evidence="1">CAVp300</strain>
    </source>
</reference>
<sequence>MHAFEAQRIISYMLCGSAVLNGYQNLFVHHACVGNDNTPIPIPRFDYTKEMNFGSIEFGNSQKEKLQQQRGISNEFVK</sequence>
<organism evidence="1 2">
    <name type="scientific">Kluyvera intermedia</name>
    <name type="common">Enterobacter intermedius</name>
    <dbReference type="NCBI Taxonomy" id="61648"/>
    <lineage>
        <taxon>Bacteria</taxon>
        <taxon>Pseudomonadati</taxon>
        <taxon>Pseudomonadota</taxon>
        <taxon>Gammaproteobacteria</taxon>
        <taxon>Enterobacterales</taxon>
        <taxon>Enterobacteriaceae</taxon>
        <taxon>Kluyvera</taxon>
    </lineage>
</organism>
<evidence type="ECO:0000313" key="2">
    <source>
        <dbReference type="Proteomes" id="UP000867740"/>
    </source>
</evidence>
<gene>
    <name evidence="1" type="ORF">I8531_000715</name>
</gene>
<dbReference type="EMBL" id="DACSUM010000004">
    <property type="protein sequence ID" value="HAT3580457.1"/>
    <property type="molecule type" value="Genomic_DNA"/>
</dbReference>
<comment type="caution">
    <text evidence="1">The sequence shown here is derived from an EMBL/GenBank/DDBJ whole genome shotgun (WGS) entry which is preliminary data.</text>
</comment>
<proteinExistence type="predicted"/>
<dbReference type="Proteomes" id="UP000867740">
    <property type="component" value="Unassembled WGS sequence"/>
</dbReference>